<comment type="caution">
    <text evidence="2">The sequence shown here is derived from an EMBL/GenBank/DDBJ whole genome shotgun (WGS) entry which is preliminary data.</text>
</comment>
<evidence type="ECO:0000256" key="1">
    <source>
        <dbReference type="SAM" id="MobiDB-lite"/>
    </source>
</evidence>
<organism evidence="2 3">
    <name type="scientific">Pleurodeles waltl</name>
    <name type="common">Iberian ribbed newt</name>
    <dbReference type="NCBI Taxonomy" id="8319"/>
    <lineage>
        <taxon>Eukaryota</taxon>
        <taxon>Metazoa</taxon>
        <taxon>Chordata</taxon>
        <taxon>Craniata</taxon>
        <taxon>Vertebrata</taxon>
        <taxon>Euteleostomi</taxon>
        <taxon>Amphibia</taxon>
        <taxon>Batrachia</taxon>
        <taxon>Caudata</taxon>
        <taxon>Salamandroidea</taxon>
        <taxon>Salamandridae</taxon>
        <taxon>Pleurodelinae</taxon>
        <taxon>Pleurodeles</taxon>
    </lineage>
</organism>
<sequence>MAKSEKVMQVLRMLQEEGREDLLNESALVLEGEGIKRPRRASSEGVAAAVIACSPPVSGRKCRQKSVMGRKYAQAAVQDVEAEVFQCQGLPSVSGVRRGGSRLAKRAGASLRQRVASRGRGAADKGVVAPLRRMGAEAGPFAHAPASVKKAGRALQQAPLSSRKRGKRGEGE</sequence>
<feature type="region of interest" description="Disordered" evidence="1">
    <location>
        <begin position="96"/>
        <end position="128"/>
    </location>
</feature>
<keyword evidence="3" id="KW-1185">Reference proteome</keyword>
<reference evidence="2" key="1">
    <citation type="journal article" date="2022" name="bioRxiv">
        <title>Sequencing and chromosome-scale assembly of the giantPleurodeles waltlgenome.</title>
        <authorList>
            <person name="Brown T."/>
            <person name="Elewa A."/>
            <person name="Iarovenko S."/>
            <person name="Subramanian E."/>
            <person name="Araus A.J."/>
            <person name="Petzold A."/>
            <person name="Susuki M."/>
            <person name="Suzuki K.-i.T."/>
            <person name="Hayashi T."/>
            <person name="Toyoda A."/>
            <person name="Oliveira C."/>
            <person name="Osipova E."/>
            <person name="Leigh N.D."/>
            <person name="Simon A."/>
            <person name="Yun M.H."/>
        </authorList>
    </citation>
    <scope>NUCLEOTIDE SEQUENCE</scope>
    <source>
        <strain evidence="2">20211129_DDA</strain>
        <tissue evidence="2">Liver</tissue>
    </source>
</reference>
<feature type="region of interest" description="Disordered" evidence="1">
    <location>
        <begin position="140"/>
        <end position="172"/>
    </location>
</feature>
<name>A0AAV7LZP4_PLEWA</name>
<dbReference type="EMBL" id="JANPWB010000014">
    <property type="protein sequence ID" value="KAJ1096428.1"/>
    <property type="molecule type" value="Genomic_DNA"/>
</dbReference>
<dbReference type="AlphaFoldDB" id="A0AAV7LZP4"/>
<protein>
    <submittedName>
        <fullName evidence="2">Uncharacterized protein</fullName>
    </submittedName>
</protein>
<evidence type="ECO:0000313" key="2">
    <source>
        <dbReference type="EMBL" id="KAJ1096428.1"/>
    </source>
</evidence>
<evidence type="ECO:0000313" key="3">
    <source>
        <dbReference type="Proteomes" id="UP001066276"/>
    </source>
</evidence>
<dbReference type="Proteomes" id="UP001066276">
    <property type="component" value="Chromosome 10"/>
</dbReference>
<accession>A0AAV7LZP4</accession>
<feature type="compositionally biased region" description="Basic residues" evidence="1">
    <location>
        <begin position="162"/>
        <end position="172"/>
    </location>
</feature>
<gene>
    <name evidence="2" type="ORF">NDU88_001570</name>
</gene>
<proteinExistence type="predicted"/>